<protein>
    <submittedName>
        <fullName evidence="2">Uncharacterized protein</fullName>
    </submittedName>
</protein>
<gene>
    <name evidence="2" type="ORF">NDU88_001830</name>
</gene>
<comment type="caution">
    <text evidence="2">The sequence shown here is derived from an EMBL/GenBank/DDBJ whole genome shotgun (WGS) entry which is preliminary data.</text>
</comment>
<feature type="region of interest" description="Disordered" evidence="1">
    <location>
        <begin position="53"/>
        <end position="82"/>
    </location>
</feature>
<name>A0AAV7SDX5_PLEWA</name>
<keyword evidence="3" id="KW-1185">Reference proteome</keyword>
<reference evidence="2" key="1">
    <citation type="journal article" date="2022" name="bioRxiv">
        <title>Sequencing and chromosome-scale assembly of the giantPleurodeles waltlgenome.</title>
        <authorList>
            <person name="Brown T."/>
            <person name="Elewa A."/>
            <person name="Iarovenko S."/>
            <person name="Subramanian E."/>
            <person name="Araus A.J."/>
            <person name="Petzold A."/>
            <person name="Susuki M."/>
            <person name="Suzuki K.-i.T."/>
            <person name="Hayashi T."/>
            <person name="Toyoda A."/>
            <person name="Oliveira C."/>
            <person name="Osipova E."/>
            <person name="Leigh N.D."/>
            <person name="Simon A."/>
            <person name="Yun M.H."/>
        </authorList>
    </citation>
    <scope>NUCLEOTIDE SEQUENCE</scope>
    <source>
        <strain evidence="2">20211129_DDA</strain>
        <tissue evidence="2">Liver</tissue>
    </source>
</reference>
<evidence type="ECO:0000313" key="2">
    <source>
        <dbReference type="EMBL" id="KAJ1161343.1"/>
    </source>
</evidence>
<accession>A0AAV7SDX5</accession>
<evidence type="ECO:0000256" key="1">
    <source>
        <dbReference type="SAM" id="MobiDB-lite"/>
    </source>
</evidence>
<feature type="non-terminal residue" evidence="2">
    <location>
        <position position="82"/>
    </location>
</feature>
<dbReference type="AlphaFoldDB" id="A0AAV7SDX5"/>
<organism evidence="2 3">
    <name type="scientific">Pleurodeles waltl</name>
    <name type="common">Iberian ribbed newt</name>
    <dbReference type="NCBI Taxonomy" id="8319"/>
    <lineage>
        <taxon>Eukaryota</taxon>
        <taxon>Metazoa</taxon>
        <taxon>Chordata</taxon>
        <taxon>Craniata</taxon>
        <taxon>Vertebrata</taxon>
        <taxon>Euteleostomi</taxon>
        <taxon>Amphibia</taxon>
        <taxon>Batrachia</taxon>
        <taxon>Caudata</taxon>
        <taxon>Salamandroidea</taxon>
        <taxon>Salamandridae</taxon>
        <taxon>Pleurodelinae</taxon>
        <taxon>Pleurodeles</taxon>
    </lineage>
</organism>
<dbReference type="EMBL" id="JANPWB010000008">
    <property type="protein sequence ID" value="KAJ1161343.1"/>
    <property type="molecule type" value="Genomic_DNA"/>
</dbReference>
<sequence>MRPGSTKITKANVVRQKIDNKQRTLSWIYGWPVGRKTASSGPEKSTELLRRQNEGVQIGRSALHRVRGKEERKGSPQENTLQ</sequence>
<dbReference type="Proteomes" id="UP001066276">
    <property type="component" value="Chromosome 4_2"/>
</dbReference>
<evidence type="ECO:0000313" key="3">
    <source>
        <dbReference type="Proteomes" id="UP001066276"/>
    </source>
</evidence>
<proteinExistence type="predicted"/>